<sequence length="722" mass="80137">MKKKIVSLLTTLIVLISSMSTVSFADEKGKVILINMNRTSLDDMLSIQALSKKVENEGYIGLMNIRGDRGTDDRRSYAAIGAGGRVTMPSQSLINFEELNKDNGPAYKAETGHNPKKINDMTINYSLSENLENGSYGSKLGSLGQTLADKKIKTSVIGNADKVNNGELLKNRNIALMAMDNIGRVENGNVDNINIKDNTMPYGISTDYNKLKSNTKKFYDNSDVLFVELGDTYRLDEYKDYLNEKTYKEMKLRIYNKINSYLEEVFKMVNKNDTIYITSTFPSNEDYKNQKRLSPIIKFDGSSKGVLKSATTRREGVVGNIDIGVDILSKFGLVNENMLGKKFIDVKKTNNVEFINHEFEKMVSMLGVRSTIVNTSVGIVAAAWVICTILLVFFRNKIPKKEVVFKVLKEIVKLGILLPLAFILAPIFNLSTKAGITIGIVGTLIGLYIIGKIFFKKDMTYLMFFSLMTIIVIVIDSIFGTYLMQNNIMSYDAIIGARYYGVGNEYEGVTIGCAIFALSVLLNYKKIPRWLVIIFALVILITSAYPSMGANVGGCISESVAYVLFILLIFDVKMDLKKSILLGLVPVILVGLFATLDIVSKSQSHLSGFVNQIMVNGPGAIIQTFTRKIQMNVDIATSNIFIVIALIVAGFMSKFIFKPSRHFKKLADKYPYVFKGFVAIIVGCIVALIFNDSGIVAAGTGSIYILIPLLVMSVNMMIFDKE</sequence>
<dbReference type="RefSeq" id="WP_055341239.1">
    <property type="nucleotide sequence ID" value="NZ_CDNI01000014.1"/>
</dbReference>
<organism evidence="3 4">
    <name type="scientific">Paraclostridium sordellii</name>
    <name type="common">Clostridium sordellii</name>
    <dbReference type="NCBI Taxonomy" id="1505"/>
    <lineage>
        <taxon>Bacteria</taxon>
        <taxon>Bacillati</taxon>
        <taxon>Bacillota</taxon>
        <taxon>Clostridia</taxon>
        <taxon>Peptostreptococcales</taxon>
        <taxon>Peptostreptococcaceae</taxon>
        <taxon>Paraclostridium</taxon>
    </lineage>
</organism>
<feature type="transmembrane region" description="Helical" evidence="1">
    <location>
        <begin position="579"/>
        <end position="599"/>
    </location>
</feature>
<keyword evidence="2" id="KW-0732">Signal</keyword>
<keyword evidence="1" id="KW-0812">Transmembrane</keyword>
<feature type="chain" id="PRO_5009760005" evidence="2">
    <location>
        <begin position="26"/>
        <end position="722"/>
    </location>
</feature>
<feature type="transmembrane region" description="Helical" evidence="1">
    <location>
        <begin position="696"/>
        <end position="719"/>
    </location>
</feature>
<evidence type="ECO:0000256" key="2">
    <source>
        <dbReference type="SAM" id="SignalP"/>
    </source>
</evidence>
<feature type="transmembrane region" description="Helical" evidence="1">
    <location>
        <begin position="434"/>
        <end position="455"/>
    </location>
</feature>
<gene>
    <name evidence="3" type="ORF">R28058_02451</name>
</gene>
<dbReference type="Proteomes" id="UP000049127">
    <property type="component" value="Unassembled WGS sequence"/>
</dbReference>
<reference evidence="3 4" key="1">
    <citation type="submission" date="2015-01" db="EMBL/GenBank/DDBJ databases">
        <authorList>
            <person name="Aslett A.Martin."/>
            <person name="De Silva Nishadi"/>
        </authorList>
    </citation>
    <scope>NUCLEOTIDE SEQUENCE [LARGE SCALE GENOMIC DNA]</scope>
    <source>
        <strain evidence="3 4">R28058</strain>
    </source>
</reference>
<feature type="transmembrane region" description="Helical" evidence="1">
    <location>
        <begin position="462"/>
        <end position="484"/>
    </location>
</feature>
<dbReference type="OrthoDB" id="3199331at2"/>
<feature type="transmembrane region" description="Helical" evidence="1">
    <location>
        <begin position="551"/>
        <end position="572"/>
    </location>
</feature>
<evidence type="ECO:0000313" key="4">
    <source>
        <dbReference type="Proteomes" id="UP000049127"/>
    </source>
</evidence>
<protein>
    <submittedName>
        <fullName evidence="3">Membrane protein</fullName>
    </submittedName>
</protein>
<keyword evidence="1" id="KW-1133">Transmembrane helix</keyword>
<name>A0A0C7GAP4_PARSO</name>
<evidence type="ECO:0000313" key="3">
    <source>
        <dbReference type="EMBL" id="CEQ02512.1"/>
    </source>
</evidence>
<dbReference type="AlphaFoldDB" id="A0A0C7GAP4"/>
<feature type="transmembrane region" description="Helical" evidence="1">
    <location>
        <begin position="372"/>
        <end position="395"/>
    </location>
</feature>
<proteinExistence type="predicted"/>
<feature type="transmembrane region" description="Helical" evidence="1">
    <location>
        <begin position="504"/>
        <end position="522"/>
    </location>
</feature>
<accession>A0A0C7GAP4</accession>
<keyword evidence="1" id="KW-0472">Membrane</keyword>
<feature type="signal peptide" evidence="2">
    <location>
        <begin position="1"/>
        <end position="25"/>
    </location>
</feature>
<feature type="transmembrane region" description="Helical" evidence="1">
    <location>
        <begin position="672"/>
        <end position="690"/>
    </location>
</feature>
<evidence type="ECO:0000256" key="1">
    <source>
        <dbReference type="SAM" id="Phobius"/>
    </source>
</evidence>
<dbReference type="EMBL" id="CEKZ01000003">
    <property type="protein sequence ID" value="CEQ02512.1"/>
    <property type="molecule type" value="Genomic_DNA"/>
</dbReference>
<feature type="transmembrane region" description="Helical" evidence="1">
    <location>
        <begin position="529"/>
        <end position="545"/>
    </location>
</feature>
<feature type="transmembrane region" description="Helical" evidence="1">
    <location>
        <begin position="407"/>
        <end position="428"/>
    </location>
</feature>
<feature type="transmembrane region" description="Helical" evidence="1">
    <location>
        <begin position="635"/>
        <end position="652"/>
    </location>
</feature>